<dbReference type="VEuPathDB" id="FungiDB:I7I51_01509"/>
<organism evidence="1 2">
    <name type="scientific">Ajellomyces capsulatus</name>
    <name type="common">Darling's disease fungus</name>
    <name type="synonym">Histoplasma capsulatum</name>
    <dbReference type="NCBI Taxonomy" id="5037"/>
    <lineage>
        <taxon>Eukaryota</taxon>
        <taxon>Fungi</taxon>
        <taxon>Dikarya</taxon>
        <taxon>Ascomycota</taxon>
        <taxon>Pezizomycotina</taxon>
        <taxon>Eurotiomycetes</taxon>
        <taxon>Eurotiomycetidae</taxon>
        <taxon>Onygenales</taxon>
        <taxon>Ajellomycetaceae</taxon>
        <taxon>Histoplasma</taxon>
    </lineage>
</organism>
<evidence type="ECO:0000313" key="1">
    <source>
        <dbReference type="EMBL" id="QSS64442.1"/>
    </source>
</evidence>
<sequence>MLPHQHVTPWRWVESEVVDRVLFAGPIKQVLIDLAIITAQGAVKLPIREFPCVNKPDDMGPDIVKELDNCFGPCESDLTNSHSTRREEISGLAFQCIQRMEPEEFVEDSSCFRVQGGGGGRRSDAFVEVLHDEVL</sequence>
<dbReference type="AlphaFoldDB" id="A0A8A1MIP9"/>
<reference evidence="1" key="1">
    <citation type="submission" date="2021-01" db="EMBL/GenBank/DDBJ databases">
        <title>Chromosome-level genome assembly of a human fungal pathogen reveals clustering of transcriptionally co-regulated genes.</title>
        <authorList>
            <person name="Voorhies M."/>
            <person name="Cohen S."/>
            <person name="Shea T.P."/>
            <person name="Petrus S."/>
            <person name="Munoz J.F."/>
            <person name="Poplawski S."/>
            <person name="Goldman W.E."/>
            <person name="Michael T."/>
            <person name="Cuomo C.A."/>
            <person name="Sil A."/>
            <person name="Beyhan S."/>
        </authorList>
    </citation>
    <scope>NUCLEOTIDE SEQUENCE</scope>
    <source>
        <strain evidence="1">WU24</strain>
    </source>
</reference>
<dbReference type="EMBL" id="CP069114">
    <property type="protein sequence ID" value="QSS64442.1"/>
    <property type="molecule type" value="Genomic_DNA"/>
</dbReference>
<evidence type="ECO:0000313" key="2">
    <source>
        <dbReference type="Proteomes" id="UP000663671"/>
    </source>
</evidence>
<protein>
    <submittedName>
        <fullName evidence="1">Uncharacterized protein</fullName>
    </submittedName>
</protein>
<name>A0A8A1MIP9_AJECA</name>
<gene>
    <name evidence="1" type="ORF">I7I51_01509</name>
</gene>
<proteinExistence type="predicted"/>
<dbReference type="Proteomes" id="UP000663671">
    <property type="component" value="Chromosome 1"/>
</dbReference>
<accession>A0A8A1MIP9</accession>